<gene>
    <name evidence="2" type="ORF">NSPZN2_30366</name>
</gene>
<keyword evidence="1" id="KW-1133">Transmembrane helix</keyword>
<accession>A0ABM8RIM1</accession>
<dbReference type="EMBL" id="CAJNBJ010000016">
    <property type="protein sequence ID" value="CAE6755151.1"/>
    <property type="molecule type" value="Genomic_DNA"/>
</dbReference>
<reference evidence="2 3" key="1">
    <citation type="submission" date="2021-02" db="EMBL/GenBank/DDBJ databases">
        <authorList>
            <person name="Han P."/>
        </authorList>
    </citation>
    <scope>NUCLEOTIDE SEQUENCE [LARGE SCALE GENOMIC DNA]</scope>
    <source>
        <strain evidence="2">Candidatus Nitrospira sp. ZN2</strain>
    </source>
</reference>
<keyword evidence="1" id="KW-0812">Transmembrane</keyword>
<dbReference type="Proteomes" id="UP000675880">
    <property type="component" value="Unassembled WGS sequence"/>
</dbReference>
<dbReference type="RefSeq" id="WP_213042533.1">
    <property type="nucleotide sequence ID" value="NZ_CAJNBJ010000016.1"/>
</dbReference>
<evidence type="ECO:0000313" key="2">
    <source>
        <dbReference type="EMBL" id="CAE6755151.1"/>
    </source>
</evidence>
<comment type="caution">
    <text evidence="2">The sequence shown here is derived from an EMBL/GenBank/DDBJ whole genome shotgun (WGS) entry which is preliminary data.</text>
</comment>
<evidence type="ECO:0000313" key="3">
    <source>
        <dbReference type="Proteomes" id="UP000675880"/>
    </source>
</evidence>
<proteinExistence type="predicted"/>
<evidence type="ECO:0008006" key="4">
    <source>
        <dbReference type="Google" id="ProtNLM"/>
    </source>
</evidence>
<keyword evidence="1" id="KW-0472">Membrane</keyword>
<sequence>MPNPVATSLRIEQGTCYALFAYDIGLAIRLDEAERHITAIKERGRIRHKARAPQYFDYHPAPLRLMQDGQVLEFGPYRSQAAVEVMLYDFGAVTVIYRIPLEGPFEDLLGLSEALYENDTLRTESRRRLEQLVRDIQPAVERPTMSNDVEDYLLFAIERCTPSDIHTLGTLYDHLFARVLRSEATPLSDQEIHEATSCRIAFSRGDLALIDWNAALIFGQGMEDVRAVLEFVNVELLEMRTLDQQLDRALDEGYEALTRRPGRKLWLPGSHERAVTHIGQLQVESAVLFERVANTLKLLGDQYLARVYRLASQRFHLDAWDASILRKLQTLDSIYSKMADRSTTQRMEYLEWIIIVLIALSIVLSFLPSAGH</sequence>
<evidence type="ECO:0000256" key="1">
    <source>
        <dbReference type="SAM" id="Phobius"/>
    </source>
</evidence>
<keyword evidence="3" id="KW-1185">Reference proteome</keyword>
<organism evidence="2 3">
    <name type="scientific">Nitrospira defluvii</name>
    <dbReference type="NCBI Taxonomy" id="330214"/>
    <lineage>
        <taxon>Bacteria</taxon>
        <taxon>Pseudomonadati</taxon>
        <taxon>Nitrospirota</taxon>
        <taxon>Nitrospiria</taxon>
        <taxon>Nitrospirales</taxon>
        <taxon>Nitrospiraceae</taxon>
        <taxon>Nitrospira</taxon>
    </lineage>
</organism>
<protein>
    <recommendedName>
        <fullName evidence="4">DUF155 domain-containing protein</fullName>
    </recommendedName>
</protein>
<feature type="transmembrane region" description="Helical" evidence="1">
    <location>
        <begin position="349"/>
        <end position="367"/>
    </location>
</feature>
<name>A0ABM8RIM1_9BACT</name>